<evidence type="ECO:0000313" key="1">
    <source>
        <dbReference type="EMBL" id="WMT08652.1"/>
    </source>
</evidence>
<dbReference type="AlphaFoldDB" id="A0AAF0PCF3"/>
<dbReference type="EMBL" id="CP101873">
    <property type="protein sequence ID" value="WMT08652.1"/>
    <property type="molecule type" value="Genomic_DNA"/>
</dbReference>
<gene>
    <name evidence="1" type="ORF">NP511_03220</name>
</gene>
<dbReference type="Proteomes" id="UP001224926">
    <property type="component" value="Chromosome"/>
</dbReference>
<organism evidence="1 2">
    <name type="scientific">Natrinema thermotolerans</name>
    <dbReference type="NCBI Taxonomy" id="121872"/>
    <lineage>
        <taxon>Archaea</taxon>
        <taxon>Methanobacteriati</taxon>
        <taxon>Methanobacteriota</taxon>
        <taxon>Stenosarchaea group</taxon>
        <taxon>Halobacteria</taxon>
        <taxon>Halobacteriales</taxon>
        <taxon>Natrialbaceae</taxon>
        <taxon>Natrinema</taxon>
    </lineage>
</organism>
<sequence>MAVTRNRLWRVVHELAERVRTTAGTVRGRSPPAMALEAKRVSTYGGP</sequence>
<accession>A0AAF0PCF3</accession>
<name>A0AAF0PCF3_9EURY</name>
<proteinExistence type="predicted"/>
<protein>
    <submittedName>
        <fullName evidence="1">Uncharacterized protein</fullName>
    </submittedName>
</protein>
<keyword evidence="2" id="KW-1185">Reference proteome</keyword>
<dbReference type="GeneID" id="84212920"/>
<evidence type="ECO:0000313" key="2">
    <source>
        <dbReference type="Proteomes" id="UP001224926"/>
    </source>
</evidence>
<reference evidence="1 2" key="1">
    <citation type="submission" date="2022-07" db="EMBL/GenBank/DDBJ databases">
        <title>Two temperate virus in Haloterrigena jeotgali A29.</title>
        <authorList>
            <person name="Deng X."/>
        </authorList>
    </citation>
    <scope>NUCLEOTIDE SEQUENCE [LARGE SCALE GENOMIC DNA]</scope>
    <source>
        <strain evidence="1 2">A29</strain>
    </source>
</reference>
<dbReference type="RefSeq" id="WP_211249079.1">
    <property type="nucleotide sequence ID" value="NZ_CP101873.1"/>
</dbReference>